<dbReference type="NCBIfam" id="NF006385">
    <property type="entry name" value="PRK08629.1"/>
    <property type="match status" value="1"/>
</dbReference>
<protein>
    <submittedName>
        <fullName evidence="2">Coproporphyrinogen III oxidase family protein</fullName>
    </submittedName>
</protein>
<dbReference type="SUPFAM" id="SSF102114">
    <property type="entry name" value="Radical SAM enzymes"/>
    <property type="match status" value="1"/>
</dbReference>
<feature type="domain" description="Radical SAM core" evidence="1">
    <location>
        <begin position="42"/>
        <end position="270"/>
    </location>
</feature>
<dbReference type="PROSITE" id="PS51918">
    <property type="entry name" value="RADICAL_SAM"/>
    <property type="match status" value="1"/>
</dbReference>
<dbReference type="Proteomes" id="UP000682951">
    <property type="component" value="Unassembled WGS sequence"/>
</dbReference>
<accession>A0ABS5HG42</accession>
<dbReference type="InterPro" id="IPR007197">
    <property type="entry name" value="rSAM"/>
</dbReference>
<dbReference type="Pfam" id="PF04055">
    <property type="entry name" value="Radical_SAM"/>
    <property type="match status" value="1"/>
</dbReference>
<evidence type="ECO:0000313" key="3">
    <source>
        <dbReference type="Proteomes" id="UP000682951"/>
    </source>
</evidence>
<evidence type="ECO:0000259" key="1">
    <source>
        <dbReference type="PROSITE" id="PS51918"/>
    </source>
</evidence>
<dbReference type="PANTHER" id="PTHR13932">
    <property type="entry name" value="COPROPORPHYRINIGEN III OXIDASE"/>
    <property type="match status" value="1"/>
</dbReference>
<dbReference type="InterPro" id="IPR006638">
    <property type="entry name" value="Elp3/MiaA/NifB-like_rSAM"/>
</dbReference>
<dbReference type="EMBL" id="JAGSSW010000001">
    <property type="protein sequence ID" value="MBR8463236.1"/>
    <property type="molecule type" value="Genomic_DNA"/>
</dbReference>
<dbReference type="Gene3D" id="3.80.30.20">
    <property type="entry name" value="tm_1862 like domain"/>
    <property type="match status" value="1"/>
</dbReference>
<dbReference type="SFLD" id="SFLDS00029">
    <property type="entry name" value="Radical_SAM"/>
    <property type="match status" value="1"/>
</dbReference>
<dbReference type="InterPro" id="IPR034505">
    <property type="entry name" value="Coproporphyrinogen-III_oxidase"/>
</dbReference>
<sequence length="457" mass="52809">MVFKNIIENFAVNYAHNTIQKSLYNEFNIKILEKDQRYIKTPKDGKKYMLYAHVPFCHTFCPYCSFHKYHYEQELAKAYFKNLREEMRQIKDAGFNFSSLYVGGGTTLINEPELEKTLRLAKDLFDIKDISAESDPNHISHESLARFDGLIDRLSVGVQSFDDEILKRVGRYEKFGSATEVRKRLEKAIGMLPVISLDLIFNLPNQTKEQLINDINVSKDITPQQITLYPLMKSELTRENIARTLGISNVDNEREFYETIVSEFNKGGYYQSNSWAFSNQKSADMRDEYVGSNHEYVGIGSGAFSFLNGELVINAFNLLDYGRKIKANESAVIAKCSFKRKERLKYIFLTELFDGSVDVTKYNKNNNANIHKDLFVELNLLKLVNAIYEEQGKIKPTFFGRYICVVLMRDFYAGMDKVRAIFKDDAKIKRSKNIHIMSENTELNFEEIINSPRAAMG</sequence>
<dbReference type="InterPro" id="IPR023404">
    <property type="entry name" value="rSAM_horseshoe"/>
</dbReference>
<reference evidence="2 3" key="1">
    <citation type="submission" date="2021-04" db="EMBL/GenBank/DDBJ databases">
        <title>Molecular and phenotypic characterization and identification of bacterial isolates recovered from the Anatolian ground squirrels (Spermophilus xanthoprymnus) and which have the potential to form a new species in the Campylobacter genus.</title>
        <authorList>
            <person name="Aydin F."/>
            <person name="Abay S."/>
            <person name="Kayman T."/>
            <person name="Karakaya E."/>
            <person name="Mustak H.K."/>
            <person name="Mustak I.B."/>
            <person name="Bilgin N."/>
            <person name="Duzler A."/>
            <person name="Sahin O."/>
            <person name="Guran O."/>
            <person name="Saticioglu I.B."/>
        </authorList>
    </citation>
    <scope>NUCLEOTIDE SEQUENCE [LARGE SCALE GENOMIC DNA]</scope>
    <source>
        <strain evidence="3">faydin-G24</strain>
    </source>
</reference>
<dbReference type="CDD" id="cd01335">
    <property type="entry name" value="Radical_SAM"/>
    <property type="match status" value="1"/>
</dbReference>
<dbReference type="SFLD" id="SFLDG01065">
    <property type="entry name" value="anaerobic_coproporphyrinogen-I"/>
    <property type="match status" value="1"/>
</dbReference>
<evidence type="ECO:0000313" key="2">
    <source>
        <dbReference type="EMBL" id="MBR8463236.1"/>
    </source>
</evidence>
<organism evidence="2 3">
    <name type="scientific">Campylobacter anatolicus</name>
    <dbReference type="NCBI Taxonomy" id="2829105"/>
    <lineage>
        <taxon>Bacteria</taxon>
        <taxon>Pseudomonadati</taxon>
        <taxon>Campylobacterota</taxon>
        <taxon>Epsilonproteobacteria</taxon>
        <taxon>Campylobacterales</taxon>
        <taxon>Campylobacteraceae</taxon>
        <taxon>Campylobacter</taxon>
    </lineage>
</organism>
<comment type="caution">
    <text evidence="2">The sequence shown here is derived from an EMBL/GenBank/DDBJ whole genome shotgun (WGS) entry which is preliminary data.</text>
</comment>
<dbReference type="InterPro" id="IPR058240">
    <property type="entry name" value="rSAM_sf"/>
</dbReference>
<keyword evidence="3" id="KW-1185">Reference proteome</keyword>
<name>A0ABS5HG42_9BACT</name>
<proteinExistence type="predicted"/>
<dbReference type="PANTHER" id="PTHR13932:SF5">
    <property type="entry name" value="RADICAL S-ADENOSYL METHIONINE DOMAIN-CONTAINING PROTEIN 1, MITOCHONDRIAL"/>
    <property type="match status" value="1"/>
</dbReference>
<dbReference type="RefSeq" id="WP_212140631.1">
    <property type="nucleotide sequence ID" value="NZ_JAGSSW010000001.1"/>
</dbReference>
<gene>
    <name evidence="2" type="ORF">KDD93_01425</name>
</gene>
<dbReference type="SMART" id="SM00729">
    <property type="entry name" value="Elp3"/>
    <property type="match status" value="1"/>
</dbReference>